<dbReference type="Proteomes" id="UP000324233">
    <property type="component" value="Chromosome"/>
</dbReference>
<proteinExistence type="predicted"/>
<evidence type="ECO:0000256" key="1">
    <source>
        <dbReference type="SAM" id="Phobius"/>
    </source>
</evidence>
<keyword evidence="1" id="KW-0812">Transmembrane</keyword>
<keyword evidence="1" id="KW-0472">Membrane</keyword>
<evidence type="ECO:0000313" key="2">
    <source>
        <dbReference type="EMBL" id="QEH38955.1"/>
    </source>
</evidence>
<protein>
    <submittedName>
        <fullName evidence="2">Uncharacterized protein</fullName>
    </submittedName>
</protein>
<name>A0A5B9WG15_9BACT</name>
<reference evidence="2 3" key="1">
    <citation type="submission" date="2019-08" db="EMBL/GenBank/DDBJ databases">
        <title>Deep-cultivation of Planctomycetes and their phenomic and genomic characterization uncovers novel biology.</title>
        <authorList>
            <person name="Wiegand S."/>
            <person name="Jogler M."/>
            <person name="Boedeker C."/>
            <person name="Pinto D."/>
            <person name="Vollmers J."/>
            <person name="Rivas-Marin E."/>
            <person name="Kohn T."/>
            <person name="Peeters S.H."/>
            <person name="Heuer A."/>
            <person name="Rast P."/>
            <person name="Oberbeckmann S."/>
            <person name="Bunk B."/>
            <person name="Jeske O."/>
            <person name="Meyerdierks A."/>
            <person name="Storesund J.E."/>
            <person name="Kallscheuer N."/>
            <person name="Luecker S."/>
            <person name="Lage O.M."/>
            <person name="Pohl T."/>
            <person name="Merkel B.J."/>
            <person name="Hornburger P."/>
            <person name="Mueller R.-W."/>
            <person name="Bruemmer F."/>
            <person name="Labrenz M."/>
            <person name="Spormann A.M."/>
            <person name="Op den Camp H."/>
            <person name="Overmann J."/>
            <person name="Amann R."/>
            <person name="Jetten M.S.M."/>
            <person name="Mascher T."/>
            <person name="Medema M.H."/>
            <person name="Devos D.P."/>
            <person name="Kaster A.-K."/>
            <person name="Ovreas L."/>
            <person name="Rohde M."/>
            <person name="Galperin M.Y."/>
            <person name="Jogler C."/>
        </authorList>
    </citation>
    <scope>NUCLEOTIDE SEQUENCE [LARGE SCALE GENOMIC DNA]</scope>
    <source>
        <strain evidence="2 3">OJF2</strain>
    </source>
</reference>
<keyword evidence="1" id="KW-1133">Transmembrane helix</keyword>
<keyword evidence="3" id="KW-1185">Reference proteome</keyword>
<feature type="transmembrane region" description="Helical" evidence="1">
    <location>
        <begin position="21"/>
        <end position="45"/>
    </location>
</feature>
<accession>A0A5B9WG15</accession>
<organism evidence="2 3">
    <name type="scientific">Aquisphaera giovannonii</name>
    <dbReference type="NCBI Taxonomy" id="406548"/>
    <lineage>
        <taxon>Bacteria</taxon>
        <taxon>Pseudomonadati</taxon>
        <taxon>Planctomycetota</taxon>
        <taxon>Planctomycetia</taxon>
        <taxon>Isosphaerales</taxon>
        <taxon>Isosphaeraceae</taxon>
        <taxon>Aquisphaera</taxon>
    </lineage>
</organism>
<sequence length="103" mass="11219">MTMNGRDTKGRRQMIYKAICYAVLIFGGSLSGAFCGVFEGPIYIVMSADQLALIGACLGGTFALIGCRLAIERAEAAERNRQLFRALEARLSRVESDSVRRPA</sequence>
<gene>
    <name evidence="2" type="ORF">OJF2_75650</name>
</gene>
<dbReference type="AlphaFoldDB" id="A0A5B9WG15"/>
<evidence type="ECO:0000313" key="3">
    <source>
        <dbReference type="Proteomes" id="UP000324233"/>
    </source>
</evidence>
<feature type="transmembrane region" description="Helical" evidence="1">
    <location>
        <begin position="51"/>
        <end position="71"/>
    </location>
</feature>
<dbReference type="EMBL" id="CP042997">
    <property type="protein sequence ID" value="QEH38955.1"/>
    <property type="molecule type" value="Genomic_DNA"/>
</dbReference>
<dbReference type="KEGG" id="agv:OJF2_75650"/>